<dbReference type="Pfam" id="PF05685">
    <property type="entry name" value="Uma2"/>
    <property type="match status" value="1"/>
</dbReference>
<reference evidence="2 3" key="1">
    <citation type="submission" date="2018-04" db="EMBL/GenBank/DDBJ databases">
        <authorList>
            <person name="Go L.Y."/>
            <person name="Mitchell J.A."/>
        </authorList>
    </citation>
    <scope>NUCLEOTIDE SEQUENCE [LARGE SCALE GENOMIC DNA]</scope>
    <source>
        <strain evidence="2">ULC066bin1</strain>
    </source>
</reference>
<dbReference type="InterPro" id="IPR012296">
    <property type="entry name" value="Nuclease_put_TT1808"/>
</dbReference>
<proteinExistence type="predicted"/>
<dbReference type="Proteomes" id="UP000249467">
    <property type="component" value="Unassembled WGS sequence"/>
</dbReference>
<name>A0A2W4W7V5_9CYAN</name>
<gene>
    <name evidence="2" type="ORF">DCF19_11140</name>
</gene>
<dbReference type="InterPro" id="IPR008538">
    <property type="entry name" value="Uma2"/>
</dbReference>
<dbReference type="InterPro" id="IPR011335">
    <property type="entry name" value="Restrct_endonuc-II-like"/>
</dbReference>
<sequence length="196" mass="23170">MVALPDRLLMTYEEYIAWESTQEMRHEFWDGEVVAMAGGSRNHNRVSFNFSKLLDDALIGRPCEMYIADVKVQVKPKRKYFYPDVVVTCDERDRNDSQVVAFPCLIIEVLSPSTEAYDRGFKFSQYRSFETLQEYVLVQVEQPIVEVFQRNEQRQWVFFEYGLGDRLFLKSVNIEINVSDLYRQIQFDRSTEDISL</sequence>
<feature type="domain" description="Putative restriction endonuclease" evidence="1">
    <location>
        <begin position="13"/>
        <end position="169"/>
    </location>
</feature>
<organism evidence="2 3">
    <name type="scientific">Pseudanabaena frigida</name>
    <dbReference type="NCBI Taxonomy" id="945775"/>
    <lineage>
        <taxon>Bacteria</taxon>
        <taxon>Bacillati</taxon>
        <taxon>Cyanobacteriota</taxon>
        <taxon>Cyanophyceae</taxon>
        <taxon>Pseudanabaenales</taxon>
        <taxon>Pseudanabaenaceae</taxon>
        <taxon>Pseudanabaena</taxon>
    </lineage>
</organism>
<dbReference type="SUPFAM" id="SSF52980">
    <property type="entry name" value="Restriction endonuclease-like"/>
    <property type="match status" value="1"/>
</dbReference>
<protein>
    <recommendedName>
        <fullName evidence="1">Putative restriction endonuclease domain-containing protein</fullName>
    </recommendedName>
</protein>
<dbReference type="CDD" id="cd06260">
    <property type="entry name" value="DUF820-like"/>
    <property type="match status" value="1"/>
</dbReference>
<evidence type="ECO:0000259" key="1">
    <source>
        <dbReference type="Pfam" id="PF05685"/>
    </source>
</evidence>
<dbReference type="PANTHER" id="PTHR36558:SF1">
    <property type="entry name" value="RESTRICTION ENDONUCLEASE DOMAIN-CONTAINING PROTEIN-RELATED"/>
    <property type="match status" value="1"/>
</dbReference>
<accession>A0A2W4W7V5</accession>
<reference evidence="2 3" key="2">
    <citation type="submission" date="2018-06" db="EMBL/GenBank/DDBJ databases">
        <title>Metagenomic assembly of (sub)arctic Cyanobacteria and their associated microbiome from non-axenic cultures.</title>
        <authorList>
            <person name="Baurain D."/>
        </authorList>
    </citation>
    <scope>NUCLEOTIDE SEQUENCE [LARGE SCALE GENOMIC DNA]</scope>
    <source>
        <strain evidence="2">ULC066bin1</strain>
    </source>
</reference>
<dbReference type="PANTHER" id="PTHR36558">
    <property type="entry name" value="GLR1098 PROTEIN"/>
    <property type="match status" value="1"/>
</dbReference>
<dbReference type="EMBL" id="QBML01000013">
    <property type="protein sequence ID" value="PZO40856.1"/>
    <property type="molecule type" value="Genomic_DNA"/>
</dbReference>
<evidence type="ECO:0000313" key="3">
    <source>
        <dbReference type="Proteomes" id="UP000249467"/>
    </source>
</evidence>
<dbReference type="Gene3D" id="3.90.1570.10">
    <property type="entry name" value="tt1808, chain A"/>
    <property type="match status" value="1"/>
</dbReference>
<evidence type="ECO:0000313" key="2">
    <source>
        <dbReference type="EMBL" id="PZO40856.1"/>
    </source>
</evidence>
<dbReference type="AlphaFoldDB" id="A0A2W4W7V5"/>
<comment type="caution">
    <text evidence="2">The sequence shown here is derived from an EMBL/GenBank/DDBJ whole genome shotgun (WGS) entry which is preliminary data.</text>
</comment>